<evidence type="ECO:0000313" key="3">
    <source>
        <dbReference type="EMBL" id="KAJ1972484.1"/>
    </source>
</evidence>
<comment type="caution">
    <text evidence="3">The sequence shown here is derived from an EMBL/GenBank/DDBJ whole genome shotgun (WGS) entry which is preliminary data.</text>
</comment>
<gene>
    <name evidence="3" type="ORF">H4R34_005395</name>
</gene>
<dbReference type="Pfam" id="PF10544">
    <property type="entry name" value="T5orf172"/>
    <property type="match status" value="1"/>
</dbReference>
<feature type="region of interest" description="Disordered" evidence="1">
    <location>
        <begin position="41"/>
        <end position="124"/>
    </location>
</feature>
<dbReference type="PANTHER" id="PTHR28094:SF1">
    <property type="entry name" value="MEIOTICALLY UP-REGULATED GENE 113 PROTEIN"/>
    <property type="match status" value="1"/>
</dbReference>
<keyword evidence="4" id="KW-1185">Reference proteome</keyword>
<evidence type="ECO:0000256" key="1">
    <source>
        <dbReference type="SAM" id="MobiDB-lite"/>
    </source>
</evidence>
<evidence type="ECO:0000313" key="4">
    <source>
        <dbReference type="Proteomes" id="UP001151582"/>
    </source>
</evidence>
<sequence length="441" mass="49866">MTAQTRCQAKAGRGQCRTLVPVKDSTIRVAFCPKHYRQAGQYYKDTTPPPPAEPSRPSRTTNALLTPPASPLADPKHSQMLPAKPKPSRYTHQVTRPTQGNSRSTARPAPIAPTPPTSPPRAAAKTYAVQCPSLAKSTGMQCKRTVRVQYNPGSFSQQARDPNCYCSQHHLGSKANPKIIAMISDSPYRELIDPKTPPNVQKDLYAELQKPRSPNAKPGYIYVYQKISKTRPRYSLRSLLRHVPVTIKIGYTDNVHRRMKEWSSQCDYEVHLLEVFPLAPVNESLGSSGAQFIDKIQYASDQVSMPTSLLKRLPYRLQRFFAEKILRKRFPHKTKGSQNRRDLGKNQEPTLLCQDARRAERLIHLELQDCRSKKQVCSTCNQVHQEWFTKNVPASAVIESITGDQSTGWHLSSKYWATMPWRNIILKWVHHVGTIQQAKGA</sequence>
<dbReference type="EMBL" id="JANBQB010001045">
    <property type="protein sequence ID" value="KAJ1972484.1"/>
    <property type="molecule type" value="Genomic_DNA"/>
</dbReference>
<dbReference type="OrthoDB" id="2417614at2759"/>
<dbReference type="PANTHER" id="PTHR28094">
    <property type="entry name" value="MEIOTICALLY UP-REGULATED GENE 113 PROTEIN"/>
    <property type="match status" value="1"/>
</dbReference>
<dbReference type="Proteomes" id="UP001151582">
    <property type="component" value="Unassembled WGS sequence"/>
</dbReference>
<name>A0A9W8B303_9FUNG</name>
<dbReference type="SMART" id="SM00974">
    <property type="entry name" value="T5orf172"/>
    <property type="match status" value="1"/>
</dbReference>
<dbReference type="InterPro" id="IPR018306">
    <property type="entry name" value="Phage_T5_Orf172_DNA-bd"/>
</dbReference>
<protein>
    <recommendedName>
        <fullName evidence="2">Bacteriophage T5 Orf172 DNA-binding domain-containing protein</fullName>
    </recommendedName>
</protein>
<feature type="compositionally biased region" description="Polar residues" evidence="1">
    <location>
        <begin position="90"/>
        <end position="101"/>
    </location>
</feature>
<feature type="compositionally biased region" description="Pro residues" evidence="1">
    <location>
        <begin position="110"/>
        <end position="119"/>
    </location>
</feature>
<proteinExistence type="predicted"/>
<dbReference type="InterPro" id="IPR053006">
    <property type="entry name" value="Meiosis_regulatory"/>
</dbReference>
<organism evidence="3 4">
    <name type="scientific">Dimargaris verticillata</name>
    <dbReference type="NCBI Taxonomy" id="2761393"/>
    <lineage>
        <taxon>Eukaryota</taxon>
        <taxon>Fungi</taxon>
        <taxon>Fungi incertae sedis</taxon>
        <taxon>Zoopagomycota</taxon>
        <taxon>Kickxellomycotina</taxon>
        <taxon>Dimargaritomycetes</taxon>
        <taxon>Dimargaritales</taxon>
        <taxon>Dimargaritaceae</taxon>
        <taxon>Dimargaris</taxon>
    </lineage>
</organism>
<evidence type="ECO:0000259" key="2">
    <source>
        <dbReference type="SMART" id="SM00974"/>
    </source>
</evidence>
<dbReference type="AlphaFoldDB" id="A0A9W8B303"/>
<reference evidence="3" key="1">
    <citation type="submission" date="2022-07" db="EMBL/GenBank/DDBJ databases">
        <title>Phylogenomic reconstructions and comparative analyses of Kickxellomycotina fungi.</title>
        <authorList>
            <person name="Reynolds N.K."/>
            <person name="Stajich J.E."/>
            <person name="Barry K."/>
            <person name="Grigoriev I.V."/>
            <person name="Crous P."/>
            <person name="Smith M.E."/>
        </authorList>
    </citation>
    <scope>NUCLEOTIDE SEQUENCE</scope>
    <source>
        <strain evidence="3">RSA 567</strain>
    </source>
</reference>
<feature type="domain" description="Bacteriophage T5 Orf172 DNA-binding" evidence="2">
    <location>
        <begin position="241"/>
        <end position="401"/>
    </location>
</feature>
<accession>A0A9W8B303</accession>